<dbReference type="Proteomes" id="UP000294359">
    <property type="component" value="Chromosome"/>
</dbReference>
<keyword evidence="3" id="KW-1185">Reference proteome</keyword>
<evidence type="ECO:0000313" key="4">
    <source>
        <dbReference type="Proteomes" id="UP000619512"/>
    </source>
</evidence>
<dbReference type="EMBL" id="BMWW01000007">
    <property type="protein sequence ID" value="GGZ02016.1"/>
    <property type="molecule type" value="Genomic_DNA"/>
</dbReference>
<dbReference type="RefSeq" id="WP_134383707.1">
    <property type="nucleotide sequence ID" value="NZ_BMWW01000007.1"/>
</dbReference>
<name>A0A4V1ATF3_9BURK</name>
<dbReference type="EMBL" id="CP038026">
    <property type="protein sequence ID" value="QBQ35468.1"/>
    <property type="molecule type" value="Genomic_DNA"/>
</dbReference>
<dbReference type="Proteomes" id="UP000619512">
    <property type="component" value="Unassembled WGS sequence"/>
</dbReference>
<gene>
    <name evidence="2" type="ORF">E1742_04275</name>
    <name evidence="1" type="ORF">GCM10007388_39710</name>
</gene>
<evidence type="ECO:0000313" key="1">
    <source>
        <dbReference type="EMBL" id="GGZ02016.1"/>
    </source>
</evidence>
<accession>A0A4V1ATF3</accession>
<protein>
    <submittedName>
        <fullName evidence="1">Uncharacterized protein</fullName>
    </submittedName>
</protein>
<reference evidence="1" key="1">
    <citation type="journal article" date="2014" name="Int. J. Syst. Evol. Microbiol.">
        <title>Complete genome sequence of Corynebacterium casei LMG S-19264T (=DSM 44701T), isolated from a smear-ripened cheese.</title>
        <authorList>
            <consortium name="US DOE Joint Genome Institute (JGI-PGF)"/>
            <person name="Walter F."/>
            <person name="Albersmeier A."/>
            <person name="Kalinowski J."/>
            <person name="Ruckert C."/>
        </authorList>
    </citation>
    <scope>NUCLEOTIDE SEQUENCE</scope>
    <source>
        <strain evidence="1">KCTC 12344</strain>
    </source>
</reference>
<reference evidence="2 3" key="2">
    <citation type="submission" date="2019-03" db="EMBL/GenBank/DDBJ databases">
        <title>Draft Genome Sequences of Six Type Strains of the Genus Massilia.</title>
        <authorList>
            <person name="Miess H."/>
            <person name="Frediansyhah A."/>
            <person name="Gross H."/>
        </authorList>
    </citation>
    <scope>NUCLEOTIDE SEQUENCE [LARGE SCALE GENOMIC DNA]</scope>
    <source>
        <strain evidence="2 3">DSM 17505</strain>
    </source>
</reference>
<dbReference type="OrthoDB" id="5509809at2"/>
<organism evidence="1 4">
    <name type="scientific">Pseudoduganella plicata</name>
    <dbReference type="NCBI Taxonomy" id="321984"/>
    <lineage>
        <taxon>Bacteria</taxon>
        <taxon>Pseudomonadati</taxon>
        <taxon>Pseudomonadota</taxon>
        <taxon>Betaproteobacteria</taxon>
        <taxon>Burkholderiales</taxon>
        <taxon>Oxalobacteraceae</taxon>
        <taxon>Telluria group</taxon>
        <taxon>Pseudoduganella</taxon>
    </lineage>
</organism>
<proteinExistence type="predicted"/>
<sequence>MRKHFNPVVLPRHLAQEGKQLRLEYVGPHAREVIAVPPGEFDNVSFDGSWDRAYYLLDPKRLHAMPVSARKSTVAGARWRERDGVFERVLWDERREIPLVIESGDRAGTFFNRLELTVQPHLAGDLPWQKLKGYARREYADFLD</sequence>
<dbReference type="AlphaFoldDB" id="A0A4V1ATF3"/>
<evidence type="ECO:0000313" key="2">
    <source>
        <dbReference type="EMBL" id="QBQ35468.1"/>
    </source>
</evidence>
<reference evidence="1" key="3">
    <citation type="submission" date="2022-12" db="EMBL/GenBank/DDBJ databases">
        <authorList>
            <person name="Sun Q."/>
            <person name="Kim S."/>
        </authorList>
    </citation>
    <scope>NUCLEOTIDE SEQUENCE</scope>
    <source>
        <strain evidence="1">KCTC 12344</strain>
    </source>
</reference>
<evidence type="ECO:0000313" key="3">
    <source>
        <dbReference type="Proteomes" id="UP000294359"/>
    </source>
</evidence>